<feature type="region of interest" description="Disordered" evidence="2">
    <location>
        <begin position="48"/>
        <end position="97"/>
    </location>
</feature>
<sequence>MLKRLGASAHVCLRCQRKQIEDSLLPANTTRAPIIFPTRRWQGNAATAPALVEQDDDNDGRERESSSPPHKNASRTKPTSQPRAHYQKSIRHWKPTRTAELGVNSLGKPAEILILPSTDRKIPQVPKDDGDNKTVKAMMRQAIDFEKEPLQLQELKTNIEQVMRLLGKQRGQLEHREWSTLKTHLMKGFTKDHLKHYVMSHADRFKDGIAYIRVLEKGKLPLTKFIVEEIWGFTIPIAVFADSDHSKKNVKAEFRARDEIMDYLLNDEGQQLKKISETHQVQIDVFRSQQRLRVHGTAARVNLASSMIARLLRSFTVISIPFTKKSLTETYANLALQPLVKPFLRSIEQKFHVRIILFPSCINIVHRDRPKAADHAHRELRLAAEKFSEEGQRVFLHPESSLNETTWVPYPTPAELPWGLHQLPWARLMISNKSAQPQKVDHPQAEGEAAVVSEIEKSLHKSTTIPTSRESLHYDLAVKFGTALCRDPTNASSIADPNEESKTMSSQKGNVSSEKLLQANQGKEKHDKLSAYGESCFVEDVPYLAQQLAPMKFWEPTQKHETRGIGRDGLLTLRLVLVSITKTKQYPKLEVVIVAGKSREGKTTLSLSNLSAIFSEKSFKVLCPSQEADMEVVGRSKRDIWYQGKQDPIHFDKLLRDLRSYITRAQNPNRADWVFGPFVNLGFPKHSPDSLLVSQQGIAGKTPRQPTETETTVSKQESPFEKIVYMLQSVEAVDVDSKSISVSEQGSDRKNELCLEHVTFTGSTATKQELRLARQSYFSPPSLEHLDVRLLAQAGLVLVERLGHDPLKKTSLQLGDDVVLQAIPPDATTSASPAGEKTQENGSLSHSAKASVHGSMTKKTKAPKSKPGKDVVKSNKKKGATRPTSRTAKQAKERSVVSMDESVEGSDEVRTKASQKTNKARKSTKT</sequence>
<dbReference type="SUPFAM" id="SSF54791">
    <property type="entry name" value="Eukaryotic type KH-domain (KH-domain type I)"/>
    <property type="match status" value="1"/>
</dbReference>
<feature type="domain" description="SLS1 C-terminal" evidence="3">
    <location>
        <begin position="415"/>
        <end position="686"/>
    </location>
</feature>
<protein>
    <recommendedName>
        <fullName evidence="3">SLS1 C-terminal domain-containing protein</fullName>
    </recommendedName>
</protein>
<reference evidence="4" key="1">
    <citation type="submission" date="2022-10" db="EMBL/GenBank/DDBJ databases">
        <title>Culturing micro-colonial fungi from biological soil crusts in the Mojave desert and describing Neophaeococcomyces mojavensis, and introducing the new genera and species Taxawa tesnikishii.</title>
        <authorList>
            <person name="Kurbessoian T."/>
            <person name="Stajich J.E."/>
        </authorList>
    </citation>
    <scope>NUCLEOTIDE SEQUENCE</scope>
    <source>
        <strain evidence="4">TK_35</strain>
    </source>
</reference>
<organism evidence="4 5">
    <name type="scientific">Knufia peltigerae</name>
    <dbReference type="NCBI Taxonomy" id="1002370"/>
    <lineage>
        <taxon>Eukaryota</taxon>
        <taxon>Fungi</taxon>
        <taxon>Dikarya</taxon>
        <taxon>Ascomycota</taxon>
        <taxon>Pezizomycotina</taxon>
        <taxon>Eurotiomycetes</taxon>
        <taxon>Chaetothyriomycetidae</taxon>
        <taxon>Chaetothyriales</taxon>
        <taxon>Trichomeriaceae</taxon>
        <taxon>Knufia</taxon>
    </lineage>
</organism>
<dbReference type="PROSITE" id="PS50084">
    <property type="entry name" value="KH_TYPE_1"/>
    <property type="match status" value="1"/>
</dbReference>
<dbReference type="Proteomes" id="UP001172681">
    <property type="component" value="Unassembled WGS sequence"/>
</dbReference>
<keyword evidence="5" id="KW-1185">Reference proteome</keyword>
<feature type="compositionally biased region" description="Polar residues" evidence="2">
    <location>
        <begin position="503"/>
        <end position="513"/>
    </location>
</feature>
<dbReference type="InterPro" id="IPR036612">
    <property type="entry name" value="KH_dom_type_1_sf"/>
</dbReference>
<evidence type="ECO:0000313" key="5">
    <source>
        <dbReference type="Proteomes" id="UP001172681"/>
    </source>
</evidence>
<dbReference type="InterPro" id="IPR048401">
    <property type="entry name" value="SLS1_C"/>
</dbReference>
<proteinExistence type="predicted"/>
<feature type="compositionally biased region" description="Basic residues" evidence="2">
    <location>
        <begin position="85"/>
        <end position="95"/>
    </location>
</feature>
<dbReference type="Pfam" id="PF20778">
    <property type="entry name" value="SLS1_C"/>
    <property type="match status" value="1"/>
</dbReference>
<feature type="region of interest" description="Disordered" evidence="2">
    <location>
        <begin position="825"/>
        <end position="926"/>
    </location>
</feature>
<evidence type="ECO:0000256" key="2">
    <source>
        <dbReference type="SAM" id="MobiDB-lite"/>
    </source>
</evidence>
<evidence type="ECO:0000256" key="1">
    <source>
        <dbReference type="PROSITE-ProRule" id="PRU00117"/>
    </source>
</evidence>
<comment type="caution">
    <text evidence="4">The sequence shown here is derived from an EMBL/GenBank/DDBJ whole genome shotgun (WGS) entry which is preliminary data.</text>
</comment>
<feature type="compositionally biased region" description="Basic residues" evidence="2">
    <location>
        <begin position="856"/>
        <end position="866"/>
    </location>
</feature>
<dbReference type="AlphaFoldDB" id="A0AA38XSZ5"/>
<dbReference type="EMBL" id="JAPDRN010000120">
    <property type="protein sequence ID" value="KAJ9620735.1"/>
    <property type="molecule type" value="Genomic_DNA"/>
</dbReference>
<evidence type="ECO:0000313" key="4">
    <source>
        <dbReference type="EMBL" id="KAJ9620735.1"/>
    </source>
</evidence>
<keyword evidence="1" id="KW-0694">RNA-binding</keyword>
<dbReference type="GO" id="GO:0005743">
    <property type="term" value="C:mitochondrial inner membrane"/>
    <property type="evidence" value="ECO:0007669"/>
    <property type="project" value="InterPro"/>
</dbReference>
<feature type="region of interest" description="Disordered" evidence="2">
    <location>
        <begin position="488"/>
        <end position="513"/>
    </location>
</feature>
<evidence type="ECO:0000259" key="3">
    <source>
        <dbReference type="Pfam" id="PF20778"/>
    </source>
</evidence>
<gene>
    <name evidence="4" type="ORF">H2204_012145</name>
</gene>
<accession>A0AA38XSZ5</accession>
<dbReference type="GO" id="GO:0003723">
    <property type="term" value="F:RNA binding"/>
    <property type="evidence" value="ECO:0007669"/>
    <property type="project" value="UniProtKB-UniRule"/>
</dbReference>
<name>A0AA38XSZ5_9EURO</name>